<organism evidence="1 2">
    <name type="scientific">Lacrimispora xylanolytica</name>
    <dbReference type="NCBI Taxonomy" id="29375"/>
    <lineage>
        <taxon>Bacteria</taxon>
        <taxon>Bacillati</taxon>
        <taxon>Bacillota</taxon>
        <taxon>Clostridia</taxon>
        <taxon>Lachnospirales</taxon>
        <taxon>Lachnospiraceae</taxon>
        <taxon>Lacrimispora</taxon>
    </lineage>
</organism>
<evidence type="ECO:0000313" key="1">
    <source>
        <dbReference type="EMBL" id="WAJ24463.1"/>
    </source>
</evidence>
<reference evidence="1" key="1">
    <citation type="submission" date="2022-11" db="EMBL/GenBank/DDBJ databases">
        <title>Lacrimispora xylanolytica sy1, complete genome.</title>
        <authorList>
            <person name="Choi S."/>
        </authorList>
    </citation>
    <scope>NUCLEOTIDE SEQUENCE</scope>
    <source>
        <strain evidence="1">Sy1</strain>
    </source>
</reference>
<evidence type="ECO:0000313" key="2">
    <source>
        <dbReference type="Proteomes" id="UP001163115"/>
    </source>
</evidence>
<name>A0ABY7AG76_9FIRM</name>
<gene>
    <name evidence="1" type="ORF">OW255_02750</name>
</gene>
<accession>A0ABY7AG76</accession>
<dbReference type="EMBL" id="CP113524">
    <property type="protein sequence ID" value="WAJ24463.1"/>
    <property type="molecule type" value="Genomic_DNA"/>
</dbReference>
<keyword evidence="2" id="KW-1185">Reference proteome</keyword>
<dbReference type="Proteomes" id="UP001163115">
    <property type="component" value="Chromosome"/>
</dbReference>
<proteinExistence type="predicted"/>
<sequence>MIVINTPLRAELFQQAAEEEGLVFVKRTGMKLLFENPHGEDGKMAELLKKKCKGKKELAAIYFQVLPL</sequence>
<protein>
    <submittedName>
        <fullName evidence="1">Uncharacterized protein</fullName>
    </submittedName>
</protein>
<dbReference type="RefSeq" id="WP_268115567.1">
    <property type="nucleotide sequence ID" value="NZ_CP113524.1"/>
</dbReference>